<reference evidence="2 3" key="1">
    <citation type="journal article" date="2021" name="Nat. Commun.">
        <title>Genetic determinants of endophytism in the Arabidopsis root mycobiome.</title>
        <authorList>
            <person name="Mesny F."/>
            <person name="Miyauchi S."/>
            <person name="Thiergart T."/>
            <person name="Pickel B."/>
            <person name="Atanasova L."/>
            <person name="Karlsson M."/>
            <person name="Huettel B."/>
            <person name="Barry K.W."/>
            <person name="Haridas S."/>
            <person name="Chen C."/>
            <person name="Bauer D."/>
            <person name="Andreopoulos W."/>
            <person name="Pangilinan J."/>
            <person name="LaButti K."/>
            <person name="Riley R."/>
            <person name="Lipzen A."/>
            <person name="Clum A."/>
            <person name="Drula E."/>
            <person name="Henrissat B."/>
            <person name="Kohler A."/>
            <person name="Grigoriev I.V."/>
            <person name="Martin F.M."/>
            <person name="Hacquard S."/>
        </authorList>
    </citation>
    <scope>NUCLEOTIDE SEQUENCE [LARGE SCALE GENOMIC DNA]</scope>
    <source>
        <strain evidence="2 3">MPI-CAGE-CH-0241</strain>
    </source>
</reference>
<keyword evidence="1" id="KW-0812">Transmembrane</keyword>
<evidence type="ECO:0000313" key="2">
    <source>
        <dbReference type="EMBL" id="KAH6895841.1"/>
    </source>
</evidence>
<accession>A0A9P9AU27</accession>
<evidence type="ECO:0000256" key="1">
    <source>
        <dbReference type="SAM" id="Phobius"/>
    </source>
</evidence>
<keyword evidence="3" id="KW-1185">Reference proteome</keyword>
<dbReference type="AlphaFoldDB" id="A0A9P9AU27"/>
<organism evidence="2 3">
    <name type="scientific">Thelonectria olida</name>
    <dbReference type="NCBI Taxonomy" id="1576542"/>
    <lineage>
        <taxon>Eukaryota</taxon>
        <taxon>Fungi</taxon>
        <taxon>Dikarya</taxon>
        <taxon>Ascomycota</taxon>
        <taxon>Pezizomycotina</taxon>
        <taxon>Sordariomycetes</taxon>
        <taxon>Hypocreomycetidae</taxon>
        <taxon>Hypocreales</taxon>
        <taxon>Nectriaceae</taxon>
        <taxon>Thelonectria</taxon>
    </lineage>
</organism>
<gene>
    <name evidence="2" type="ORF">B0T10DRAFT_479003</name>
</gene>
<comment type="caution">
    <text evidence="2">The sequence shown here is derived from an EMBL/GenBank/DDBJ whole genome shotgun (WGS) entry which is preliminary data.</text>
</comment>
<evidence type="ECO:0000313" key="3">
    <source>
        <dbReference type="Proteomes" id="UP000777438"/>
    </source>
</evidence>
<protein>
    <submittedName>
        <fullName evidence="2">Uncharacterized protein</fullName>
    </submittedName>
</protein>
<keyword evidence="1" id="KW-0472">Membrane</keyword>
<keyword evidence="1" id="KW-1133">Transmembrane helix</keyword>
<name>A0A9P9AU27_9HYPO</name>
<dbReference type="Proteomes" id="UP000777438">
    <property type="component" value="Unassembled WGS sequence"/>
</dbReference>
<dbReference type="EMBL" id="JAGPYM010000004">
    <property type="protein sequence ID" value="KAH6895841.1"/>
    <property type="molecule type" value="Genomic_DNA"/>
</dbReference>
<sequence>MPLVLVGLVYGFLYEIMCLFAQWTLSTYLPTHVSRLSGCLSFASWVCVCMYLYMRIHYSKQV</sequence>
<feature type="transmembrane region" description="Helical" evidence="1">
    <location>
        <begin position="34"/>
        <end position="54"/>
    </location>
</feature>
<proteinExistence type="predicted"/>